<sequence>MLTEDAKHPYLLPKESHVTSLLITAFHRKFLHAGPKLIIAMLRQEFWIVSSREAVRRVIFKCITCTRYKATLLTPRMGNLPEARVHSLRAFSSVRTDYGGPYLIKECKSRNTKTTKVYIALFVCMTTKAIHVEIVSDLTTDAFLAALDRFVARRGVPTHVYSDCGTNYVGAARHLNHILRNKDVQIRVSAHVACTWHFNPPAAPHFGGLWEAGIKSVKFHLKRVIGIQVLTYEELETLCVRVEGILNSRPLTPASMDPHDLDALTPGHFLIGQPILAVPEENFTEVPMNRLTRWQLLRQLHESFRKRWSLEYLSTLQARLK</sequence>
<dbReference type="InterPro" id="IPR012337">
    <property type="entry name" value="RNaseH-like_sf"/>
</dbReference>
<dbReference type="Gene3D" id="3.30.420.10">
    <property type="entry name" value="Ribonuclease H-like superfamily/Ribonuclease H"/>
    <property type="match status" value="1"/>
</dbReference>
<organism evidence="2">
    <name type="scientific">Schizaphis graminum</name>
    <name type="common">Green bug aphid</name>
    <dbReference type="NCBI Taxonomy" id="13262"/>
    <lineage>
        <taxon>Eukaryota</taxon>
        <taxon>Metazoa</taxon>
        <taxon>Ecdysozoa</taxon>
        <taxon>Arthropoda</taxon>
        <taxon>Hexapoda</taxon>
        <taxon>Insecta</taxon>
        <taxon>Pterygota</taxon>
        <taxon>Neoptera</taxon>
        <taxon>Paraneoptera</taxon>
        <taxon>Hemiptera</taxon>
        <taxon>Sternorrhyncha</taxon>
        <taxon>Aphidomorpha</taxon>
        <taxon>Aphidoidea</taxon>
        <taxon>Aphididae</taxon>
        <taxon>Aphidini</taxon>
        <taxon>Schizaphis</taxon>
    </lineage>
</organism>
<dbReference type="InterPro" id="IPR041588">
    <property type="entry name" value="Integrase_H2C2"/>
</dbReference>
<feature type="domain" description="Integrase catalytic" evidence="1">
    <location>
        <begin position="77"/>
        <end position="274"/>
    </location>
</feature>
<dbReference type="AlphaFoldDB" id="A0A2S2NV96"/>
<evidence type="ECO:0000313" key="2">
    <source>
        <dbReference type="EMBL" id="MBY21110.1"/>
    </source>
</evidence>
<gene>
    <name evidence="2" type="ORF">g.122961</name>
</gene>
<dbReference type="InterPro" id="IPR036397">
    <property type="entry name" value="RNaseH_sf"/>
</dbReference>
<accession>A0A2S2NV96</accession>
<name>A0A2S2NV96_SCHGA</name>
<dbReference type="GO" id="GO:0015074">
    <property type="term" value="P:DNA integration"/>
    <property type="evidence" value="ECO:0007669"/>
    <property type="project" value="InterPro"/>
</dbReference>
<dbReference type="GO" id="GO:0003676">
    <property type="term" value="F:nucleic acid binding"/>
    <property type="evidence" value="ECO:0007669"/>
    <property type="project" value="InterPro"/>
</dbReference>
<dbReference type="PANTHER" id="PTHR47331:SF1">
    <property type="entry name" value="GAG-LIKE PROTEIN"/>
    <property type="match status" value="1"/>
</dbReference>
<dbReference type="Pfam" id="PF17921">
    <property type="entry name" value="Integrase_H2C2"/>
    <property type="match status" value="1"/>
</dbReference>
<protein>
    <recommendedName>
        <fullName evidence="1">Integrase catalytic domain-containing protein</fullName>
    </recommendedName>
</protein>
<dbReference type="SUPFAM" id="SSF53098">
    <property type="entry name" value="Ribonuclease H-like"/>
    <property type="match status" value="1"/>
</dbReference>
<evidence type="ECO:0000259" key="1">
    <source>
        <dbReference type="PROSITE" id="PS50994"/>
    </source>
</evidence>
<reference evidence="2" key="1">
    <citation type="submission" date="2018-04" db="EMBL/GenBank/DDBJ databases">
        <title>Transcriptome of Schizaphis graminum biotype I.</title>
        <authorList>
            <person name="Scully E.D."/>
            <person name="Geib S.M."/>
            <person name="Palmer N.A."/>
            <person name="Koch K."/>
            <person name="Bradshaw J."/>
            <person name="Heng-Moss T."/>
            <person name="Sarath G."/>
        </authorList>
    </citation>
    <scope>NUCLEOTIDE SEQUENCE</scope>
</reference>
<dbReference type="PANTHER" id="PTHR47331">
    <property type="entry name" value="PHD-TYPE DOMAIN-CONTAINING PROTEIN"/>
    <property type="match status" value="1"/>
</dbReference>
<dbReference type="PROSITE" id="PS50994">
    <property type="entry name" value="INTEGRASE"/>
    <property type="match status" value="1"/>
</dbReference>
<proteinExistence type="predicted"/>
<dbReference type="EMBL" id="GGMR01008491">
    <property type="protein sequence ID" value="MBY21110.1"/>
    <property type="molecule type" value="Transcribed_RNA"/>
</dbReference>
<dbReference type="InterPro" id="IPR001584">
    <property type="entry name" value="Integrase_cat-core"/>
</dbReference>